<evidence type="ECO:0000313" key="4">
    <source>
        <dbReference type="EMBL" id="RHY79267.1"/>
    </source>
</evidence>
<keyword evidence="3" id="KW-0732">Signal</keyword>
<dbReference type="PANTHER" id="PTHR34496">
    <property type="entry name" value="GLCNAC TRANSFERASE-RELATED"/>
    <property type="match status" value="1"/>
</dbReference>
<dbReference type="Proteomes" id="UP000275652">
    <property type="component" value="Unassembled WGS sequence"/>
</dbReference>
<dbReference type="AlphaFoldDB" id="A0A3L6USD6"/>
<keyword evidence="2" id="KW-1133">Transmembrane helix</keyword>
<comment type="caution">
    <text evidence="4">The sequence shown here is derived from an EMBL/GenBank/DDBJ whole genome shotgun (WGS) entry which is preliminary data.</text>
</comment>
<keyword evidence="2" id="KW-0472">Membrane</keyword>
<feature type="region of interest" description="Disordered" evidence="1">
    <location>
        <begin position="25"/>
        <end position="61"/>
    </location>
</feature>
<feature type="compositionally biased region" description="Basic and acidic residues" evidence="1">
    <location>
        <begin position="46"/>
        <end position="58"/>
    </location>
</feature>
<reference evidence="5 6" key="1">
    <citation type="journal article" date="2018" name="J. Invertebr. Pathol.">
        <title>New genotyping method for the causative agent of crayfish plague (Aphanomyces astaci) based on whole genome data.</title>
        <authorList>
            <person name="Minardi D."/>
            <person name="Studholme D.J."/>
            <person name="van der Giezen M."/>
            <person name="Pretto T."/>
            <person name="Oidtmann B."/>
        </authorList>
    </citation>
    <scope>NUCLEOTIDE SEQUENCE [LARGE SCALE GENOMIC DNA]</scope>
    <source>
        <strain evidence="5 6">KB13</strain>
    </source>
</reference>
<dbReference type="EMBL" id="QUTF01027899">
    <property type="protein sequence ID" value="RHY79267.1"/>
    <property type="molecule type" value="Genomic_DNA"/>
</dbReference>
<accession>A0A3L6USD6</accession>
<organism evidence="4 7">
    <name type="scientific">Aphanomyces astaci</name>
    <name type="common">Crayfish plague agent</name>
    <dbReference type="NCBI Taxonomy" id="112090"/>
    <lineage>
        <taxon>Eukaryota</taxon>
        <taxon>Sar</taxon>
        <taxon>Stramenopiles</taxon>
        <taxon>Oomycota</taxon>
        <taxon>Saprolegniomycetes</taxon>
        <taxon>Saprolegniales</taxon>
        <taxon>Verrucalvaceae</taxon>
        <taxon>Aphanomyces</taxon>
    </lineage>
</organism>
<dbReference type="Proteomes" id="UP000286510">
    <property type="component" value="Unassembled WGS sequence"/>
</dbReference>
<reference evidence="4 7" key="2">
    <citation type="submission" date="2018-08" db="EMBL/GenBank/DDBJ databases">
        <title>Aphanomyces genome sequencing and annotation.</title>
        <authorList>
            <person name="Minardi D."/>
            <person name="Oidtmann B."/>
            <person name="Van Der Giezen M."/>
            <person name="Studholme D.J."/>
        </authorList>
    </citation>
    <scope>NUCLEOTIDE SEQUENCE [LARGE SCALE GENOMIC DNA]</scope>
    <source>
        <strain evidence="4 7">FDL457</strain>
    </source>
</reference>
<evidence type="ECO:0000256" key="2">
    <source>
        <dbReference type="SAM" id="Phobius"/>
    </source>
</evidence>
<feature type="chain" id="PRO_5039996820" description="Glycosyltransferase 2-like domain-containing protein" evidence="3">
    <location>
        <begin position="21"/>
        <end position="589"/>
    </location>
</feature>
<dbReference type="PANTHER" id="PTHR34496:SF6">
    <property type="entry name" value="GLYCOSYLTRANSFERASE 2-LIKE DOMAIN-CONTAINING PROTEIN"/>
    <property type="match status" value="1"/>
</dbReference>
<keyword evidence="2" id="KW-0812">Transmembrane</keyword>
<gene>
    <name evidence="4" type="ORF">DYB26_004187</name>
    <name evidence="5" type="ORF">DYB28_003120</name>
</gene>
<dbReference type="EMBL" id="QUTI01051621">
    <property type="protein sequence ID" value="RLN99322.1"/>
    <property type="molecule type" value="Genomic_DNA"/>
</dbReference>
<dbReference type="Pfam" id="PF11397">
    <property type="entry name" value="GlcNAc"/>
    <property type="match status" value="2"/>
</dbReference>
<evidence type="ECO:0000256" key="3">
    <source>
        <dbReference type="SAM" id="SignalP"/>
    </source>
</evidence>
<evidence type="ECO:0000256" key="1">
    <source>
        <dbReference type="SAM" id="MobiDB-lite"/>
    </source>
</evidence>
<feature type="signal peptide" evidence="3">
    <location>
        <begin position="1"/>
        <end position="20"/>
    </location>
</feature>
<evidence type="ECO:0008006" key="8">
    <source>
        <dbReference type="Google" id="ProtNLM"/>
    </source>
</evidence>
<dbReference type="InterPro" id="IPR021067">
    <property type="entry name" value="Glycosyltransferase"/>
</dbReference>
<evidence type="ECO:0000313" key="7">
    <source>
        <dbReference type="Proteomes" id="UP000286510"/>
    </source>
</evidence>
<sequence>MRITATAAALATALCALTSAEEAQAGTSAPTPTPFGVTHTLSYQNHGDDPYSKDKKAPNTDVTLYPETQNIPLDPTLSHLRPPPPRIPSSFDIFVGLSVFRDGLRCGYTIFTGFKRARNPDRLYFGIVDQVNPDDLKCLDEYCKLAKVEWPDDECKYKSHIRVDEHLADDSRGPTLARHYQQKLVGDQEFCLQLDAHSVFTNDWDVGMMQDWTTLNNEMAVLTTYLHNLNDFIGDDGTNKRTLLNLACRSFGCDALGVCHVIHCIIVLILTYYMRHGSNQEFPFHDNDCVPMSGNCCRTLTLHCMYVAPNHLPHICQTMRGGNGLVRSIGADLILQPKHPQMSALWGAGLSFSKCHAEKRVLVDNHNHWVFDGEEFLRASHLWTHGYDLYSPSKVGSVVYHNYTSVPARFEHVKVDQELKTKEQEMGINRFKFVVGWPFQGLLDSFDLEKYPWGTARTLQQYLDFSGITFEPGQKDKGSCKQLHWVPFSDPTSVEALVPGYTMTPRRSSQSTKSTAPPVLELSSVASPAEAVGSAGTQMLRQQRKPHHVNVLSVGVVVMVVLGVIVYTNDGLWRRVRRLVRAKKNDTGL</sequence>
<evidence type="ECO:0000313" key="6">
    <source>
        <dbReference type="Proteomes" id="UP000275652"/>
    </source>
</evidence>
<feature type="transmembrane region" description="Helical" evidence="2">
    <location>
        <begin position="549"/>
        <end position="568"/>
    </location>
</feature>
<dbReference type="VEuPathDB" id="FungiDB:H257_08063"/>
<evidence type="ECO:0000313" key="5">
    <source>
        <dbReference type="EMBL" id="RLN99322.1"/>
    </source>
</evidence>
<name>A0A3L6USD6_APHAT</name>
<proteinExistence type="predicted"/>
<protein>
    <recommendedName>
        <fullName evidence="8">Glycosyltransferase 2-like domain-containing protein</fullName>
    </recommendedName>
</protein>